<accession>A0ABT4ICQ4</accession>
<evidence type="ECO:0000313" key="3">
    <source>
        <dbReference type="Proteomes" id="UP001072034"/>
    </source>
</evidence>
<reference evidence="2" key="1">
    <citation type="submission" date="2022-10" db="EMBL/GenBank/DDBJ databases">
        <title>Genome sequence of Actinomyces israelii ATCC 10048.</title>
        <authorList>
            <person name="Watt R.M."/>
            <person name="Tong W.M."/>
        </authorList>
    </citation>
    <scope>NUCLEOTIDE SEQUENCE</scope>
    <source>
        <strain evidence="2">ATCC 10048</strain>
    </source>
</reference>
<dbReference type="RefSeq" id="WP_229118448.1">
    <property type="nucleotide sequence ID" value="NZ_CAJPNG010000136.1"/>
</dbReference>
<sequence>MARRTLRKHPGLVGAVTVLPLIAGLLISTRLIVMTQHGAYLDRKAAECDSPDAVALMPQGEQADAVADALRSGFLFYDIDSAPRRQMPH</sequence>
<dbReference type="EMBL" id="JAPTMY010000036">
    <property type="protein sequence ID" value="MCZ0859017.1"/>
    <property type="molecule type" value="Genomic_DNA"/>
</dbReference>
<name>A0ABT4ICQ4_9ACTO</name>
<feature type="transmembrane region" description="Helical" evidence="1">
    <location>
        <begin position="12"/>
        <end position="33"/>
    </location>
</feature>
<dbReference type="Proteomes" id="UP001072034">
    <property type="component" value="Unassembled WGS sequence"/>
</dbReference>
<evidence type="ECO:0000256" key="1">
    <source>
        <dbReference type="SAM" id="Phobius"/>
    </source>
</evidence>
<comment type="caution">
    <text evidence="2">The sequence shown here is derived from an EMBL/GenBank/DDBJ whole genome shotgun (WGS) entry which is preliminary data.</text>
</comment>
<keyword evidence="1" id="KW-1133">Transmembrane helix</keyword>
<evidence type="ECO:0000313" key="2">
    <source>
        <dbReference type="EMBL" id="MCZ0859017.1"/>
    </source>
</evidence>
<organism evidence="2 3">
    <name type="scientific">Actinomyces israelii</name>
    <dbReference type="NCBI Taxonomy" id="1659"/>
    <lineage>
        <taxon>Bacteria</taxon>
        <taxon>Bacillati</taxon>
        <taxon>Actinomycetota</taxon>
        <taxon>Actinomycetes</taxon>
        <taxon>Actinomycetales</taxon>
        <taxon>Actinomycetaceae</taxon>
        <taxon>Actinomyces</taxon>
    </lineage>
</organism>
<keyword evidence="3" id="KW-1185">Reference proteome</keyword>
<keyword evidence="1" id="KW-0812">Transmembrane</keyword>
<gene>
    <name evidence="2" type="ORF">OHJ16_13305</name>
</gene>
<protein>
    <submittedName>
        <fullName evidence="2">Uncharacterized protein</fullName>
    </submittedName>
</protein>
<keyword evidence="1" id="KW-0472">Membrane</keyword>
<proteinExistence type="predicted"/>